<dbReference type="RefSeq" id="WP_116095977.1">
    <property type="nucleotide sequence ID" value="NZ_QNVU01000001.1"/>
</dbReference>
<keyword evidence="2" id="KW-1185">Reference proteome</keyword>
<dbReference type="Proteomes" id="UP000256924">
    <property type="component" value="Unassembled WGS sequence"/>
</dbReference>
<reference evidence="1 2" key="1">
    <citation type="journal article" date="2004" name="Emerg. Infect. Dis.">
        <title>Amoebae-resisting bacteria isolated from human nasal swabs by amoebal coculture.</title>
        <authorList>
            <person name="Greub G."/>
            <person name="La Scola B."/>
            <person name="Raoult D."/>
        </authorList>
    </citation>
    <scope>NUCLEOTIDE SEQUENCE [LARGE SCALE GENOMIC DNA]</scope>
    <source>
        <strain evidence="1 2">CCUG 51329</strain>
    </source>
</reference>
<accession>A0A3D9BID3</accession>
<protein>
    <submittedName>
        <fullName evidence="1">Uncharacterized protein</fullName>
    </submittedName>
</protein>
<name>A0A3D9BID3_9FLAO</name>
<proteinExistence type="predicted"/>
<comment type="caution">
    <text evidence="1">The sequence shown here is derived from an EMBL/GenBank/DDBJ whole genome shotgun (WGS) entry which is preliminary data.</text>
</comment>
<sequence length="106" mass="12870">MDKNKILKKFSSTLFIDKEKMRDYFKDNNLENFDETLKEFENMRTATFNIIWNKSEHSQFTVKEIQNLSEKYLKENHAWINEDGIKAVNSYLLWMCWHEGILKVNK</sequence>
<dbReference type="AlphaFoldDB" id="A0A3D9BID3"/>
<gene>
    <name evidence="1" type="ORF">DRF68_00925</name>
</gene>
<evidence type="ECO:0000313" key="2">
    <source>
        <dbReference type="Proteomes" id="UP000256924"/>
    </source>
</evidence>
<dbReference type="EMBL" id="QNVU01000001">
    <property type="protein sequence ID" value="REC53206.1"/>
    <property type="molecule type" value="Genomic_DNA"/>
</dbReference>
<organism evidence="1 2">
    <name type="scientific">Candidatus Chryseobacterium massiliense</name>
    <dbReference type="NCBI Taxonomy" id="204089"/>
    <lineage>
        <taxon>Bacteria</taxon>
        <taxon>Pseudomonadati</taxon>
        <taxon>Bacteroidota</taxon>
        <taxon>Flavobacteriia</taxon>
        <taxon>Flavobacteriales</taxon>
        <taxon>Weeksellaceae</taxon>
        <taxon>Chryseobacterium group</taxon>
        <taxon>Chryseobacterium</taxon>
    </lineage>
</organism>
<evidence type="ECO:0000313" key="1">
    <source>
        <dbReference type="EMBL" id="REC53206.1"/>
    </source>
</evidence>